<name>A0A8J9ZG95_BRALA</name>
<dbReference type="PROSITE" id="PS50005">
    <property type="entry name" value="TPR"/>
    <property type="match status" value="2"/>
</dbReference>
<dbReference type="InterPro" id="IPR019734">
    <property type="entry name" value="TPR_rpt"/>
</dbReference>
<feature type="compositionally biased region" description="Polar residues" evidence="2">
    <location>
        <begin position="21"/>
        <end position="35"/>
    </location>
</feature>
<dbReference type="Gene3D" id="1.25.40.10">
    <property type="entry name" value="Tetratricopeptide repeat domain"/>
    <property type="match status" value="1"/>
</dbReference>
<feature type="compositionally biased region" description="Basic residues" evidence="2">
    <location>
        <begin position="1"/>
        <end position="17"/>
    </location>
</feature>
<dbReference type="OrthoDB" id="438164at2759"/>
<dbReference type="SUPFAM" id="SSF48452">
    <property type="entry name" value="TPR-like"/>
    <property type="match status" value="1"/>
</dbReference>
<evidence type="ECO:0000313" key="6">
    <source>
        <dbReference type="Proteomes" id="UP000838412"/>
    </source>
</evidence>
<organism evidence="5 6">
    <name type="scientific">Branchiostoma lanceolatum</name>
    <name type="common">Common lancelet</name>
    <name type="synonym">Amphioxus lanceolatum</name>
    <dbReference type="NCBI Taxonomy" id="7740"/>
    <lineage>
        <taxon>Eukaryota</taxon>
        <taxon>Metazoa</taxon>
        <taxon>Chordata</taxon>
        <taxon>Cephalochordata</taxon>
        <taxon>Leptocardii</taxon>
        <taxon>Amphioxiformes</taxon>
        <taxon>Branchiostomatidae</taxon>
        <taxon>Branchiostoma</taxon>
    </lineage>
</organism>
<dbReference type="Gene3D" id="2.60.120.650">
    <property type="entry name" value="Cupin"/>
    <property type="match status" value="1"/>
</dbReference>
<evidence type="ECO:0000256" key="3">
    <source>
        <dbReference type="SAM" id="Phobius"/>
    </source>
</evidence>
<evidence type="ECO:0000256" key="2">
    <source>
        <dbReference type="SAM" id="MobiDB-lite"/>
    </source>
</evidence>
<dbReference type="EMBL" id="OV696687">
    <property type="protein sequence ID" value="CAH1253395.1"/>
    <property type="molecule type" value="Genomic_DNA"/>
</dbReference>
<evidence type="ECO:0000256" key="1">
    <source>
        <dbReference type="PROSITE-ProRule" id="PRU00339"/>
    </source>
</evidence>
<feature type="domain" description="JmjC" evidence="4">
    <location>
        <begin position="291"/>
        <end position="434"/>
    </location>
</feature>
<gene>
    <name evidence="5" type="primary">JMJD8</name>
    <name evidence="5" type="ORF">BLAG_LOCUS13194</name>
</gene>
<evidence type="ECO:0000313" key="5">
    <source>
        <dbReference type="EMBL" id="CAH1253395.1"/>
    </source>
</evidence>
<keyword evidence="3" id="KW-0472">Membrane</keyword>
<dbReference type="InterPro" id="IPR011990">
    <property type="entry name" value="TPR-like_helical_dom_sf"/>
</dbReference>
<keyword evidence="3" id="KW-0812">Transmembrane</keyword>
<feature type="repeat" description="TPR" evidence="1">
    <location>
        <begin position="460"/>
        <end position="493"/>
    </location>
</feature>
<protein>
    <submittedName>
        <fullName evidence="5">JMJD8 protein</fullName>
    </submittedName>
</protein>
<keyword evidence="6" id="KW-1185">Reference proteome</keyword>
<sequence>MRHKRKPPQDVRRRRQVLLRSTGTNWTGTKSSYNEDGQGDGSGDGSSNDVGTPESNSAASKAFVVGVFCISLLGTIICMCLLPKYFAADLKTQTRSFSYDFRRVKDENTGEDIPPRTTKLFQARWEFEKGKAARELGKLQTTKAQDNNGDDGDVVQHNHVQISRSDLAAVPLAGGWRRAVETHHKLSEESNCNFDVRYAKNLTKAEFEEKYQNREPLLLKFSGGAEDWTETETWTRTGLVGKYGDHMAQYGYEDTINSNGGRGEEMIALKDYVHAHMDMVNASSVDMAYVVDSRLPSYAELQDKIYPPEYLQYFKKPAGLLFLGRSGLGLGWHEHGDAWNGVVFGEKHWYVYNRSVVPPGLHWYQPADWTKYVHKLLPYHKRPLECVQEAGDIVYIPQGFYHSAINVGETIAVSFREDQITPLPGRTQFMEAVEELASEEAIRQGAHALRVNNVHSHGNPIPDYAVGMFHMRKGNFEAAAENFRAAIAVDPFQHLGYLGAADALSQLGRIAEAQKYIFEALERHRSSAQLYAEFGNFKQRQGDLVTALRAFDAGLKLRPDRKDLYWKALALQMDLIENLE</sequence>
<dbReference type="Proteomes" id="UP000838412">
    <property type="component" value="Chromosome 2"/>
</dbReference>
<dbReference type="SUPFAM" id="SSF51197">
    <property type="entry name" value="Clavaminate synthase-like"/>
    <property type="match status" value="1"/>
</dbReference>
<evidence type="ECO:0000259" key="4">
    <source>
        <dbReference type="PROSITE" id="PS51184"/>
    </source>
</evidence>
<dbReference type="Pfam" id="PF13621">
    <property type="entry name" value="Cupin_8"/>
    <property type="match status" value="1"/>
</dbReference>
<dbReference type="PROSITE" id="PS51184">
    <property type="entry name" value="JMJC"/>
    <property type="match status" value="1"/>
</dbReference>
<dbReference type="InterPro" id="IPR050910">
    <property type="entry name" value="JMJD6_ArgDemeth/LysHydrox"/>
</dbReference>
<dbReference type="Pfam" id="PF13181">
    <property type="entry name" value="TPR_8"/>
    <property type="match status" value="1"/>
</dbReference>
<dbReference type="PANTHER" id="PTHR12480">
    <property type="entry name" value="ARGININE DEMETHYLASE AND LYSYL-HYDROXYLASE JMJD"/>
    <property type="match status" value="1"/>
</dbReference>
<dbReference type="InterPro" id="IPR041667">
    <property type="entry name" value="Cupin_8"/>
</dbReference>
<reference evidence="5" key="1">
    <citation type="submission" date="2022-01" db="EMBL/GenBank/DDBJ databases">
        <authorList>
            <person name="Braso-Vives M."/>
        </authorList>
    </citation>
    <scope>NUCLEOTIDE SEQUENCE</scope>
</reference>
<dbReference type="AlphaFoldDB" id="A0A8J9ZG95"/>
<accession>A0A8J9ZG95</accession>
<dbReference type="PANTHER" id="PTHR12480:SF35">
    <property type="entry name" value="TRANSCRIPTION FACTOR JUMONJI, JMJC DOMAIN-CONTAINING PROTEIN"/>
    <property type="match status" value="1"/>
</dbReference>
<dbReference type="InterPro" id="IPR003347">
    <property type="entry name" value="JmjC_dom"/>
</dbReference>
<keyword evidence="3" id="KW-1133">Transmembrane helix</keyword>
<feature type="region of interest" description="Disordered" evidence="2">
    <location>
        <begin position="1"/>
        <end position="56"/>
    </location>
</feature>
<keyword evidence="1" id="KW-0802">TPR repeat</keyword>
<dbReference type="GO" id="GO:0005737">
    <property type="term" value="C:cytoplasm"/>
    <property type="evidence" value="ECO:0007669"/>
    <property type="project" value="TreeGrafter"/>
</dbReference>
<dbReference type="SMART" id="SM00028">
    <property type="entry name" value="TPR"/>
    <property type="match status" value="3"/>
</dbReference>
<feature type="repeat" description="TPR" evidence="1">
    <location>
        <begin position="528"/>
        <end position="561"/>
    </location>
</feature>
<feature type="transmembrane region" description="Helical" evidence="3">
    <location>
        <begin position="62"/>
        <end position="86"/>
    </location>
</feature>
<proteinExistence type="predicted"/>